<gene>
    <name evidence="1" type="ORF">METZ01_LOCUS8549</name>
</gene>
<dbReference type="HAMAP" id="MF_01805">
    <property type="entry name" value="ScpA"/>
    <property type="match status" value="1"/>
</dbReference>
<dbReference type="Pfam" id="PF02616">
    <property type="entry name" value="SMC_ScpA"/>
    <property type="match status" value="1"/>
</dbReference>
<evidence type="ECO:0000313" key="1">
    <source>
        <dbReference type="EMBL" id="SUZ55695.1"/>
    </source>
</evidence>
<evidence type="ECO:0008006" key="2">
    <source>
        <dbReference type="Google" id="ProtNLM"/>
    </source>
</evidence>
<dbReference type="AlphaFoldDB" id="A0A381NM85"/>
<accession>A0A381NM85</accession>
<organism evidence="1">
    <name type="scientific">marine metagenome</name>
    <dbReference type="NCBI Taxonomy" id="408172"/>
    <lineage>
        <taxon>unclassified sequences</taxon>
        <taxon>metagenomes</taxon>
        <taxon>ecological metagenomes</taxon>
    </lineage>
</organism>
<sequence>MFNVKLDNFEGPLDLLLYFIKRDKIDIYDISISKITKEYIDTINHAKKLNISVAGEFIFMASLLTRLKTRMLLPRREDEEGLDIDDPRVNLVNQLIQYKTFKKIANQLKIIQNNNKDLFYRPVDINFSDIEMNPNEFLREVSLFDISKIFKEALSNAPITDSLDIHREKISLTEQKNFIIANFDKKNNLSLDKLIKKLKSKLEIIVTFLALLEMIRTAELVCKQKDAFGQIEMKLNIGAEA</sequence>
<proteinExistence type="inferred from homology"/>
<dbReference type="EMBL" id="UINC01000455">
    <property type="protein sequence ID" value="SUZ55695.1"/>
    <property type="molecule type" value="Genomic_DNA"/>
</dbReference>
<dbReference type="InterPro" id="IPR003768">
    <property type="entry name" value="ScpA"/>
</dbReference>
<protein>
    <recommendedName>
        <fullName evidence="2">Segregation and condensation protein A</fullName>
    </recommendedName>
</protein>
<dbReference type="Gene3D" id="6.10.250.2410">
    <property type="match status" value="1"/>
</dbReference>
<dbReference type="PANTHER" id="PTHR33969:SF2">
    <property type="entry name" value="SEGREGATION AND CONDENSATION PROTEIN A"/>
    <property type="match status" value="1"/>
</dbReference>
<reference evidence="1" key="1">
    <citation type="submission" date="2018-05" db="EMBL/GenBank/DDBJ databases">
        <authorList>
            <person name="Lanie J.A."/>
            <person name="Ng W.-L."/>
            <person name="Kazmierczak K.M."/>
            <person name="Andrzejewski T.M."/>
            <person name="Davidsen T.M."/>
            <person name="Wayne K.J."/>
            <person name="Tettelin H."/>
            <person name="Glass J.I."/>
            <person name="Rusch D."/>
            <person name="Podicherti R."/>
            <person name="Tsui H.-C.T."/>
            <person name="Winkler M.E."/>
        </authorList>
    </citation>
    <scope>NUCLEOTIDE SEQUENCE</scope>
</reference>
<dbReference type="PANTHER" id="PTHR33969">
    <property type="entry name" value="SEGREGATION AND CONDENSATION PROTEIN A"/>
    <property type="match status" value="1"/>
</dbReference>
<name>A0A381NM85_9ZZZZ</name>